<feature type="compositionally biased region" description="Basic and acidic residues" evidence="1">
    <location>
        <begin position="103"/>
        <end position="135"/>
    </location>
</feature>
<proteinExistence type="predicted"/>
<feature type="region of interest" description="Disordered" evidence="1">
    <location>
        <begin position="97"/>
        <end position="151"/>
    </location>
</feature>
<name>A0A6N3GCI7_EUBLI</name>
<reference evidence="2" key="1">
    <citation type="submission" date="2019-11" db="EMBL/GenBank/DDBJ databases">
        <authorList>
            <person name="Feng L."/>
        </authorList>
    </citation>
    <scope>NUCLEOTIDE SEQUENCE</scope>
    <source>
        <strain evidence="2">ElimosumLFYP34</strain>
    </source>
</reference>
<dbReference type="AlphaFoldDB" id="A0A6N3GCI7"/>
<protein>
    <submittedName>
        <fullName evidence="2">Uncharacterized protein</fullName>
    </submittedName>
</protein>
<feature type="region of interest" description="Disordered" evidence="1">
    <location>
        <begin position="213"/>
        <end position="238"/>
    </location>
</feature>
<feature type="compositionally biased region" description="Basic and acidic residues" evidence="1">
    <location>
        <begin position="213"/>
        <end position="222"/>
    </location>
</feature>
<gene>
    <name evidence="2" type="ORF">ELLFYP34_03831</name>
</gene>
<dbReference type="EMBL" id="CACRTR010000016">
    <property type="protein sequence ID" value="VYU61910.1"/>
    <property type="molecule type" value="Genomic_DNA"/>
</dbReference>
<evidence type="ECO:0000313" key="2">
    <source>
        <dbReference type="EMBL" id="VYU61910.1"/>
    </source>
</evidence>
<accession>A0A6N3GCI7</accession>
<sequence length="238" mass="27048">MDYLKQLNAYRRKRLASPLSSNAIALYAILLEYANDLYFPDRFTAANSVICGLSSLSLTRMQAARKELCESGFLAYTNGHRDQCGTYQLTDLVQVSSMPQQDAKPDNKPVSKPDTKLVSKPDSKSVSKPDNKLVSKPDTLNKPNQSKPDQLKECYGDFVTLTSDERIKLRERLGEADAVRYIERLNEYIGQIGQKAANKRYRSHYHTILSFYRRDSEKRHEQPNSPIPDYTASKGESL</sequence>
<organism evidence="2">
    <name type="scientific">Eubacterium limosum</name>
    <dbReference type="NCBI Taxonomy" id="1736"/>
    <lineage>
        <taxon>Bacteria</taxon>
        <taxon>Bacillati</taxon>
        <taxon>Bacillota</taxon>
        <taxon>Clostridia</taxon>
        <taxon>Eubacteriales</taxon>
        <taxon>Eubacteriaceae</taxon>
        <taxon>Eubacterium</taxon>
    </lineage>
</organism>
<evidence type="ECO:0000256" key="1">
    <source>
        <dbReference type="SAM" id="MobiDB-lite"/>
    </source>
</evidence>